<dbReference type="Proteomes" id="UP001519342">
    <property type="component" value="Unassembled WGS sequence"/>
</dbReference>
<dbReference type="SMART" id="SM00490">
    <property type="entry name" value="HELICc"/>
    <property type="match status" value="1"/>
</dbReference>
<protein>
    <submittedName>
        <fullName evidence="7">Superfamily II DNA or RNA helicase</fullName>
    </submittedName>
</protein>
<dbReference type="SMART" id="SM00487">
    <property type="entry name" value="DEXDc"/>
    <property type="match status" value="1"/>
</dbReference>
<comment type="caution">
    <text evidence="7">The sequence shown here is derived from an EMBL/GenBank/DDBJ whole genome shotgun (WGS) entry which is preliminary data.</text>
</comment>
<dbReference type="InterPro" id="IPR027417">
    <property type="entry name" value="P-loop_NTPase"/>
</dbReference>
<dbReference type="GO" id="GO:0004386">
    <property type="term" value="F:helicase activity"/>
    <property type="evidence" value="ECO:0007669"/>
    <property type="project" value="UniProtKB-KW"/>
</dbReference>
<evidence type="ECO:0000259" key="5">
    <source>
        <dbReference type="PROSITE" id="PS51192"/>
    </source>
</evidence>
<dbReference type="InterPro" id="IPR001650">
    <property type="entry name" value="Helicase_C-like"/>
</dbReference>
<dbReference type="Gene3D" id="3.40.50.300">
    <property type="entry name" value="P-loop containing nucleotide triphosphate hydrolases"/>
    <property type="match status" value="2"/>
</dbReference>
<dbReference type="InterPro" id="IPR006935">
    <property type="entry name" value="Helicase/UvrB_N"/>
</dbReference>
<dbReference type="InterPro" id="IPR014001">
    <property type="entry name" value="Helicase_ATP-bd"/>
</dbReference>
<evidence type="ECO:0000256" key="3">
    <source>
        <dbReference type="ARBA" id="ARBA00022806"/>
    </source>
</evidence>
<evidence type="ECO:0000313" key="8">
    <source>
        <dbReference type="Proteomes" id="UP001519342"/>
    </source>
</evidence>
<organism evidence="7 8">
    <name type="scientific">Sedimentibacter acidaminivorans</name>
    <dbReference type="NCBI Taxonomy" id="913099"/>
    <lineage>
        <taxon>Bacteria</taxon>
        <taxon>Bacillati</taxon>
        <taxon>Bacillota</taxon>
        <taxon>Tissierellia</taxon>
        <taxon>Sedimentibacter</taxon>
    </lineage>
</organism>
<evidence type="ECO:0000313" key="7">
    <source>
        <dbReference type="EMBL" id="MBP1925264.1"/>
    </source>
</evidence>
<dbReference type="PANTHER" id="PTHR11274:SF0">
    <property type="entry name" value="GENERAL TRANSCRIPTION AND DNA REPAIR FACTOR IIH HELICASE SUBUNIT XPB"/>
    <property type="match status" value="1"/>
</dbReference>
<feature type="domain" description="Helicase C-terminal" evidence="6">
    <location>
        <begin position="513"/>
        <end position="677"/>
    </location>
</feature>
<dbReference type="CDD" id="cd09179">
    <property type="entry name" value="PLDc_N_DEXD_a"/>
    <property type="match status" value="1"/>
</dbReference>
<accession>A0ABS4GC54</accession>
<dbReference type="EMBL" id="JAGGKS010000002">
    <property type="protein sequence ID" value="MBP1925264.1"/>
    <property type="molecule type" value="Genomic_DNA"/>
</dbReference>
<evidence type="ECO:0000256" key="2">
    <source>
        <dbReference type="ARBA" id="ARBA00022801"/>
    </source>
</evidence>
<dbReference type="PANTHER" id="PTHR11274">
    <property type="entry name" value="RAD25/XP-B DNA REPAIR HELICASE"/>
    <property type="match status" value="1"/>
</dbReference>
<dbReference type="Pfam" id="PF04851">
    <property type="entry name" value="ResIII"/>
    <property type="match status" value="1"/>
</dbReference>
<dbReference type="SUPFAM" id="SSF52540">
    <property type="entry name" value="P-loop containing nucleoside triphosphate hydrolases"/>
    <property type="match status" value="1"/>
</dbReference>
<keyword evidence="3 7" id="KW-0347">Helicase</keyword>
<evidence type="ECO:0000259" key="6">
    <source>
        <dbReference type="PROSITE" id="PS51194"/>
    </source>
</evidence>
<dbReference type="RefSeq" id="WP_209510988.1">
    <property type="nucleotide sequence ID" value="NZ_JAGGKS010000002.1"/>
</dbReference>
<reference evidence="7 8" key="1">
    <citation type="submission" date="2021-03" db="EMBL/GenBank/DDBJ databases">
        <title>Genomic Encyclopedia of Type Strains, Phase IV (KMG-IV): sequencing the most valuable type-strain genomes for metagenomic binning, comparative biology and taxonomic classification.</title>
        <authorList>
            <person name="Goeker M."/>
        </authorList>
    </citation>
    <scope>NUCLEOTIDE SEQUENCE [LARGE SCALE GENOMIC DNA]</scope>
    <source>
        <strain evidence="7 8">DSM 24004</strain>
    </source>
</reference>
<dbReference type="Pfam" id="PF00271">
    <property type="entry name" value="Helicase_C"/>
    <property type="match status" value="1"/>
</dbReference>
<keyword evidence="2" id="KW-0378">Hydrolase</keyword>
<dbReference type="PROSITE" id="PS51194">
    <property type="entry name" value="HELICASE_CTER"/>
    <property type="match status" value="1"/>
</dbReference>
<evidence type="ECO:0000256" key="1">
    <source>
        <dbReference type="ARBA" id="ARBA00022741"/>
    </source>
</evidence>
<proteinExistence type="predicted"/>
<feature type="domain" description="Helicase ATP-binding" evidence="5">
    <location>
        <begin position="264"/>
        <end position="436"/>
    </location>
</feature>
<evidence type="ECO:0000256" key="4">
    <source>
        <dbReference type="ARBA" id="ARBA00022840"/>
    </source>
</evidence>
<keyword evidence="8" id="KW-1185">Reference proteome</keyword>
<dbReference type="PROSITE" id="PS51192">
    <property type="entry name" value="HELICASE_ATP_BIND_1"/>
    <property type="match status" value="1"/>
</dbReference>
<keyword evidence="1" id="KW-0547">Nucleotide-binding</keyword>
<name>A0ABS4GC54_9FIRM</name>
<gene>
    <name evidence="7" type="ORF">J2Z76_001121</name>
</gene>
<sequence>MGFKNLDIKIKYRTSDNNIPKEFLIPVLKEAKIYSRAVGYFSSTSLLELSIGLCSLAKSNGKIRIIASPRLSEDDLDAINKGYKEKKNVIENSLFREIKDLKNYYEEQRLNLIANLIANGTLELKLAFMENDNKISLYHEKIGILIDYDGNRVSFTGSMNESINGFVENFESIDVYCDWKSKESLERVNDKQIDFENLWSDNTNKVKVVEFPVAIINKLKSYRKSCIDYSIDEQEYYYNKSIYNNFIKKPSTLQLYDYQQEAINNWASNNYCGIFDMATGTGKTFASLGCIENLAKHLNNNIAVFIVCPFIHLVQQWEEDVVQWGGNPIIAHSNSPDNHWSTKLVNLYKRYKVNSKPFICITTNKTFTSNKIQDVIEDVTEDMNILMVADEAHNFGASYLSRFLNSKIRYRLALSATIERYMDKEGTKAIYDFFGDKCIEYTLEKAIKEEFLVNYDYYPVITYLNDYELEDYLNISKQISKQVIMKDNKLKLTELGQMLVYKRSRLVAGAQSKLEALREKLKDYVDDKYIIVYCGATNGLEPDGLDDEIERQIDSVENIIGLDLGMSTHRFTSSEDAATRKIIKQGFADGQYQVITAIRCLDEGVNIPQIRTAFILASSRNPKEFIQRRGRLLRKCPGKKKAIIYDFVTLPRYLGNVKFGDIDLDKALVKGELSRVYEFGRYSINKRVAEQFIDNIQNAYGTDYIMQLLIDELEEKSNV</sequence>
<dbReference type="InterPro" id="IPR050615">
    <property type="entry name" value="ATP-dep_DNA_Helicase"/>
</dbReference>
<keyword evidence="4" id="KW-0067">ATP-binding</keyword>